<dbReference type="Proteomes" id="UP000325645">
    <property type="component" value="Unassembled WGS sequence"/>
</dbReference>
<protein>
    <submittedName>
        <fullName evidence="2">Uncharacterized protein</fullName>
    </submittedName>
</protein>
<evidence type="ECO:0000256" key="1">
    <source>
        <dbReference type="SAM" id="MobiDB-lite"/>
    </source>
</evidence>
<dbReference type="AlphaFoldDB" id="A0A5E7WUA9"/>
<accession>A0A5E7WUA9</accession>
<name>A0A5E7WUA9_PSEFL</name>
<organism evidence="2 3">
    <name type="scientific">Pseudomonas fluorescens</name>
    <dbReference type="NCBI Taxonomy" id="294"/>
    <lineage>
        <taxon>Bacteria</taxon>
        <taxon>Pseudomonadati</taxon>
        <taxon>Pseudomonadota</taxon>
        <taxon>Gammaproteobacteria</taxon>
        <taxon>Pseudomonadales</taxon>
        <taxon>Pseudomonadaceae</taxon>
        <taxon>Pseudomonas</taxon>
    </lineage>
</organism>
<evidence type="ECO:0000313" key="2">
    <source>
        <dbReference type="EMBL" id="VVQ38406.1"/>
    </source>
</evidence>
<gene>
    <name evidence="2" type="ORF">PS943_05849</name>
</gene>
<dbReference type="EMBL" id="CABVJH010000018">
    <property type="protein sequence ID" value="VVQ38406.1"/>
    <property type="molecule type" value="Genomic_DNA"/>
</dbReference>
<feature type="region of interest" description="Disordered" evidence="1">
    <location>
        <begin position="39"/>
        <end position="58"/>
    </location>
</feature>
<feature type="compositionally biased region" description="Basic and acidic residues" evidence="1">
    <location>
        <begin position="48"/>
        <end position="58"/>
    </location>
</feature>
<proteinExistence type="predicted"/>
<sequence>MTFYIDAADNGASTIPDPAKLAEAMKVVAQQEIARQRRNGGSLFGEQAWKDTRTYSGY</sequence>
<reference evidence="2 3" key="1">
    <citation type="submission" date="2019-09" db="EMBL/GenBank/DDBJ databases">
        <authorList>
            <person name="Chandra G."/>
            <person name="Truman W A."/>
        </authorList>
    </citation>
    <scope>NUCLEOTIDE SEQUENCE [LARGE SCALE GENOMIC DNA]</scope>
    <source>
        <strain evidence="2">PS943</strain>
    </source>
</reference>
<evidence type="ECO:0000313" key="3">
    <source>
        <dbReference type="Proteomes" id="UP000325645"/>
    </source>
</evidence>